<comment type="caution">
    <text evidence="3">The sequence shown here is derived from an EMBL/GenBank/DDBJ whole genome shotgun (WGS) entry which is preliminary data.</text>
</comment>
<dbReference type="AlphaFoldDB" id="A0AAE0VQX9"/>
<evidence type="ECO:0000313" key="3">
    <source>
        <dbReference type="EMBL" id="KAK3585947.1"/>
    </source>
</evidence>
<protein>
    <recommendedName>
        <fullName evidence="2">Nephrocystin 3-like N-terminal domain-containing protein</fullName>
    </recommendedName>
</protein>
<gene>
    <name evidence="3" type="ORF">CHS0354_038489</name>
</gene>
<dbReference type="EMBL" id="JAEAOA010002240">
    <property type="protein sequence ID" value="KAK3585947.1"/>
    <property type="molecule type" value="Genomic_DNA"/>
</dbReference>
<proteinExistence type="predicted"/>
<evidence type="ECO:0000313" key="4">
    <source>
        <dbReference type="Proteomes" id="UP001195483"/>
    </source>
</evidence>
<reference evidence="3" key="3">
    <citation type="submission" date="2023-05" db="EMBL/GenBank/DDBJ databases">
        <authorList>
            <person name="Smith C.H."/>
        </authorList>
    </citation>
    <scope>NUCLEOTIDE SEQUENCE</scope>
    <source>
        <strain evidence="3">CHS0354</strain>
        <tissue evidence="3">Mantle</tissue>
    </source>
</reference>
<dbReference type="InterPro" id="IPR027417">
    <property type="entry name" value="P-loop_NTPase"/>
</dbReference>
<dbReference type="Pfam" id="PF24883">
    <property type="entry name" value="NPHP3_N"/>
    <property type="match status" value="1"/>
</dbReference>
<accession>A0AAE0VQX9</accession>
<evidence type="ECO:0000259" key="2">
    <source>
        <dbReference type="Pfam" id="PF24883"/>
    </source>
</evidence>
<evidence type="ECO:0000256" key="1">
    <source>
        <dbReference type="ARBA" id="ARBA00022737"/>
    </source>
</evidence>
<dbReference type="InterPro" id="IPR051191">
    <property type="entry name" value="DCAF12"/>
</dbReference>
<feature type="domain" description="Nephrocystin 3-like N-terminal" evidence="2">
    <location>
        <begin position="393"/>
        <end position="456"/>
    </location>
</feature>
<dbReference type="Gene3D" id="3.40.50.300">
    <property type="entry name" value="P-loop containing nucleotide triphosphate hydrolases"/>
    <property type="match status" value="1"/>
</dbReference>
<reference evidence="3" key="1">
    <citation type="journal article" date="2021" name="Genome Biol. Evol.">
        <title>A High-Quality Reference Genome for a Parasitic Bivalve with Doubly Uniparental Inheritance (Bivalvia: Unionida).</title>
        <authorList>
            <person name="Smith C.H."/>
        </authorList>
    </citation>
    <scope>NUCLEOTIDE SEQUENCE</scope>
    <source>
        <strain evidence="3">CHS0354</strain>
    </source>
</reference>
<dbReference type="PANTHER" id="PTHR19860">
    <property type="entry name" value="DDB1- AND CUL4-ASSOCIATED FACTOR 12-RELATED"/>
    <property type="match status" value="1"/>
</dbReference>
<organism evidence="3 4">
    <name type="scientific">Potamilus streckersoni</name>
    <dbReference type="NCBI Taxonomy" id="2493646"/>
    <lineage>
        <taxon>Eukaryota</taxon>
        <taxon>Metazoa</taxon>
        <taxon>Spiralia</taxon>
        <taxon>Lophotrochozoa</taxon>
        <taxon>Mollusca</taxon>
        <taxon>Bivalvia</taxon>
        <taxon>Autobranchia</taxon>
        <taxon>Heteroconchia</taxon>
        <taxon>Palaeoheterodonta</taxon>
        <taxon>Unionida</taxon>
        <taxon>Unionoidea</taxon>
        <taxon>Unionidae</taxon>
        <taxon>Ambleminae</taxon>
        <taxon>Lampsilini</taxon>
        <taxon>Potamilus</taxon>
    </lineage>
</organism>
<reference evidence="3" key="2">
    <citation type="journal article" date="2021" name="Genome Biol. Evol.">
        <title>Developing a high-quality reference genome for a parasitic bivalve with doubly uniparental inheritance (Bivalvia: Unionida).</title>
        <authorList>
            <person name="Smith C.H."/>
        </authorList>
    </citation>
    <scope>NUCLEOTIDE SEQUENCE</scope>
    <source>
        <strain evidence="3">CHS0354</strain>
        <tissue evidence="3">Mantle</tissue>
    </source>
</reference>
<sequence>MLKTSYTEFGATSPIILTSSGARPKLTLPFKFNGGKTKKDGPKKKVTIADSVMVQLSLDSDEEGVLVKAPSEKFQLRNPIRPYVTSTSEDFEEERNFLSENIFPVLNQQCQLRGCAFSPTDVQWQPGDKVTLTGQLLRLNLDCISKCSPFFICLLGQTYGPFRSADSPKLQKDVISFPSDADWLDRNYTVAASAGYSWILHDSRQNCSITELEIIQAAFLSDNRYCYFYYRQPEHLDAKLEGLSNEERDILMKKFLPSSEDGDFKIRDLKQRIVKKGISVKYFRTLEELGDHVLKDWSMVVDEIYPPLVNAPGVIEIEEYREWIAHESFAENCRQVFITSPDLNCIMEELTSFAIGVLDEQYSEMEISIPVQPRYRNYSISSILRKPSSSELKEKSLMVLTGDRGSGKSTLVANWLKQFKEENPEVKLIFHFVGSSGRSRDISVFLRHCIKDLRQEYLKDGTCHLLSQVHCQIIKC</sequence>
<name>A0AAE0VQX9_9BIVA</name>
<keyword evidence="1" id="KW-0677">Repeat</keyword>
<dbReference type="Proteomes" id="UP001195483">
    <property type="component" value="Unassembled WGS sequence"/>
</dbReference>
<dbReference type="GO" id="GO:0080008">
    <property type="term" value="C:Cul4-RING E3 ubiquitin ligase complex"/>
    <property type="evidence" value="ECO:0007669"/>
    <property type="project" value="TreeGrafter"/>
</dbReference>
<dbReference type="PANTHER" id="PTHR19860:SF18">
    <property type="entry name" value="DUF4062 DOMAIN-CONTAINING PROTEIN"/>
    <property type="match status" value="1"/>
</dbReference>
<dbReference type="InterPro" id="IPR056884">
    <property type="entry name" value="NPHP3-like_N"/>
</dbReference>
<keyword evidence="4" id="KW-1185">Reference proteome</keyword>